<proteinExistence type="predicted"/>
<dbReference type="PATRIC" id="fig|55802.8.peg.1910"/>
<protein>
    <recommendedName>
        <fullName evidence="3">HEPN domain-containing protein</fullName>
    </recommendedName>
</protein>
<dbReference type="AlphaFoldDB" id="A0A0S1XDP2"/>
<evidence type="ECO:0008006" key="3">
    <source>
        <dbReference type="Google" id="ProtNLM"/>
    </source>
</evidence>
<dbReference type="GeneID" id="26137161"/>
<evidence type="ECO:0000313" key="1">
    <source>
        <dbReference type="EMBL" id="ALM75832.1"/>
    </source>
</evidence>
<dbReference type="RefSeq" id="WP_056934352.1">
    <property type="nucleotide sequence ID" value="NZ_CP013050.1"/>
</dbReference>
<sequence length="106" mass="12652">MEEEMLRKIDEYIKSGDEYFKEGNYRLAFRSYLEAMYSISVYIIYRDLGLLMPPGPALGMMKTRYPDVYGLIEKYIPYETRISGIDEELVRIIKSDVEKVYRELIR</sequence>
<gene>
    <name evidence="1" type="ORF">TBCH5v1_1927</name>
</gene>
<name>A0A0S1XDP2_THEBA</name>
<evidence type="ECO:0000313" key="2">
    <source>
        <dbReference type="Proteomes" id="UP000066042"/>
    </source>
</evidence>
<reference evidence="1 2" key="1">
    <citation type="journal article" date="2016" name="Genome Announc.">
        <title>Complete genome sequence of the hyperthermophilic and piezophilic archaeon Thermococcus barophilus Ch5, capable of growth at the expense of hydrogenogenesis from carbon monoxide and formate.</title>
        <authorList>
            <person name="Oger P."/>
            <person name="Sokolova T.G."/>
            <person name="Kozhevnikova D.A."/>
            <person name="Taranov E.A."/>
            <person name="Vannier P."/>
            <person name="Lee H.S."/>
            <person name="Kwon K.K."/>
            <person name="Kang S.G."/>
            <person name="Lee J.H."/>
            <person name="Bonch-Osmolovskaya E.A."/>
            <person name="Lebedinsky A.V."/>
        </authorList>
    </citation>
    <scope>NUCLEOTIDE SEQUENCE [LARGE SCALE GENOMIC DNA]</scope>
    <source>
        <strain evidence="2">Ch5</strain>
    </source>
</reference>
<accession>A0A0S1XDP2</accession>
<dbReference type="Proteomes" id="UP000066042">
    <property type="component" value="Chromosome"/>
</dbReference>
<organism evidence="1 2">
    <name type="scientific">Thermococcus barophilus</name>
    <dbReference type="NCBI Taxonomy" id="55802"/>
    <lineage>
        <taxon>Archaea</taxon>
        <taxon>Methanobacteriati</taxon>
        <taxon>Methanobacteriota</taxon>
        <taxon>Thermococci</taxon>
        <taxon>Thermococcales</taxon>
        <taxon>Thermococcaceae</taxon>
        <taxon>Thermococcus</taxon>
    </lineage>
</organism>
<dbReference type="EMBL" id="CP013050">
    <property type="protein sequence ID" value="ALM75832.1"/>
    <property type="molecule type" value="Genomic_DNA"/>
</dbReference>